<name>A0A7M1RU96_9CAUD</name>
<proteinExistence type="predicted"/>
<protein>
    <submittedName>
        <fullName evidence="1">Uncharacterized protein</fullName>
    </submittedName>
</protein>
<dbReference type="InterPro" id="IPR057877">
    <property type="entry name" value="CrAss_Ring_3_4"/>
</dbReference>
<reference evidence="1 2" key="1">
    <citation type="submission" date="2020-07" db="EMBL/GenBank/DDBJ databases">
        <title>Taxonomic proposal: Crassvirales, a new order of highly abundant and diverse bacterial viruses.</title>
        <authorList>
            <person name="Shkoporov A.N."/>
            <person name="Stockdale S.R."/>
            <person name="Guerin E."/>
            <person name="Ross R.P."/>
            <person name="Hill C."/>
        </authorList>
    </citation>
    <scope>NUCLEOTIDE SEQUENCE [LARGE SCALE GENOMIC DNA]</scope>
</reference>
<dbReference type="Pfam" id="PF25710">
    <property type="entry name" value="CrAss_Ring_3_4"/>
    <property type="match status" value="1"/>
</dbReference>
<dbReference type="KEGG" id="vg:65132099"/>
<accession>A0A7M1RU96</accession>
<evidence type="ECO:0000313" key="2">
    <source>
        <dbReference type="Proteomes" id="UP000593824"/>
    </source>
</evidence>
<evidence type="ECO:0000313" key="1">
    <source>
        <dbReference type="EMBL" id="QOR57928.1"/>
    </source>
</evidence>
<dbReference type="GeneID" id="65132099"/>
<sequence>MRCVDLIAAFELEINKIDDTIQKPVTDDSLYWINQAVMKFVKDRFNGNAPKRTSYEQNEKRTRDLIKLLKEEKKETPEVIPHVNYDEYEYDYPADMMFVLNEDVVISDMNGEHQMDTCIFECTADSFMYRINNSLTDFHYRYHRARPLRIRTNDGFRLLTDKKYKIDSYTVGYLKVPTEITNENPLTEYNDFEDHIWFEITKIAAQMYIENQSDPRYKTITNEVLTQE</sequence>
<organism evidence="1 2">
    <name type="scientific">uncultured phage cr273_1</name>
    <dbReference type="NCBI Taxonomy" id="2772095"/>
    <lineage>
        <taxon>Viruses</taxon>
        <taxon>Duplodnaviria</taxon>
        <taxon>Heunggongvirae</taxon>
        <taxon>Uroviricota</taxon>
        <taxon>Caudoviricetes</taxon>
        <taxon>Crassvirales</taxon>
        <taxon>Suoliviridae</taxon>
        <taxon>Oafivirinae</taxon>
        <taxon>Buhlduvirus</taxon>
        <taxon>Buhlduvirus animalis</taxon>
    </lineage>
</organism>
<dbReference type="RefSeq" id="YP_010113568.1">
    <property type="nucleotide sequence ID" value="NC_055904.1"/>
</dbReference>
<dbReference type="EMBL" id="MT774411">
    <property type="protein sequence ID" value="QOR57928.1"/>
    <property type="molecule type" value="Genomic_DNA"/>
</dbReference>
<dbReference type="Proteomes" id="UP000593824">
    <property type="component" value="Segment"/>
</dbReference>
<keyword evidence="2" id="KW-1185">Reference proteome</keyword>